<gene>
    <name evidence="2" type="ORF">B0H16DRAFT_1466391</name>
</gene>
<sequence length="962" mass="106349">MSALTHSARVSFSRAALHPAPPGDGTPLNGCLVYIRVTLSVDRLDDTKAYLVHNPADAPWTILQLFNLGMELEDVEECIEATLDPLGHKAATLPLFARLKAETTLADSIMPTDNFLWTYVGNSHDVQPSKRHANDLESVLVQKFPSRMGRFLYTTDLTWRCFEIVAFHLVGSLGVRSDPVASAIERFLIALQVGRGTNSAVGGFYRPSTPDNILSDIISKIITSFPSPAFGTEHTAVSEAVQQLYKDELDFVKKSGGPQMNPAAFDTSLSFASPKTYTTKTSEAPTKLRGNINEIVLHMGATADFWRVVLGTPDYWLACKLSEWLLRCIRPVPLSTWSNGVASSIILGSTRLASHGMPDSVRGALDAGRIPANIHEYLPPKHGNDYWYPQLDHDNYQPSIGQLFVAQYGPEPTSLLLFTPNIDVGAAKYRPDESYCVETIVMCVSAIERIGLALIQALHDAGVDPDWDDATNLCAYLEKLKEDVEREVTARGLCQYLDDAKMQYRTQARISRHLQKLSHPPRASPTIISRSEPYEIPGITHTSARGPARVAQLATIVDYIESLKSSGFPGAADHIIPFHLRDAVGTPEWNKWFHDLRPGIHISRSAGIWGGTEEVFLNTVRNHERFAQDTAAHSAGGKATKAKREAVLGTPSKRLLESVGGVSDLVKKPPPRRRSSPLGSLPGHANLRLGFCTACTGFPLARDNNAKHTCTDGTKTPIRDSHVDNLMRIIYPHDIINNLELTTLLPENYEEVVVPLEIDEIFKRPGNSVKVRTLFPKMNFTGLCGHVYVSPNSTDPIKDNSLHLAMALDVAVGALSLSECPQFLWPMTSTNKSKAWAGKTKDWLDQSNHVVICDWGHFEILHQMNVRENAFFAHDCLGSKAKRLIDPHTNRRVTGARKKKGGDSDCGTQQSHHILSIYDLPPDHIRCLVYNELVAKYQPELEKKSKKKKGKVETAEAESDAE</sequence>
<evidence type="ECO:0000256" key="1">
    <source>
        <dbReference type="SAM" id="MobiDB-lite"/>
    </source>
</evidence>
<organism evidence="2 3">
    <name type="scientific">Mycena metata</name>
    <dbReference type="NCBI Taxonomy" id="1033252"/>
    <lineage>
        <taxon>Eukaryota</taxon>
        <taxon>Fungi</taxon>
        <taxon>Dikarya</taxon>
        <taxon>Basidiomycota</taxon>
        <taxon>Agaricomycotina</taxon>
        <taxon>Agaricomycetes</taxon>
        <taxon>Agaricomycetidae</taxon>
        <taxon>Agaricales</taxon>
        <taxon>Marasmiineae</taxon>
        <taxon>Mycenaceae</taxon>
        <taxon>Mycena</taxon>
    </lineage>
</organism>
<dbReference type="Proteomes" id="UP001215598">
    <property type="component" value="Unassembled WGS sequence"/>
</dbReference>
<evidence type="ECO:0000313" key="2">
    <source>
        <dbReference type="EMBL" id="KAJ7737122.1"/>
    </source>
</evidence>
<evidence type="ECO:0000313" key="3">
    <source>
        <dbReference type="Proteomes" id="UP001215598"/>
    </source>
</evidence>
<dbReference type="AlphaFoldDB" id="A0AAD7MXP8"/>
<proteinExistence type="predicted"/>
<feature type="region of interest" description="Disordered" evidence="1">
    <location>
        <begin position="941"/>
        <end position="962"/>
    </location>
</feature>
<accession>A0AAD7MXP8</accession>
<keyword evidence="3" id="KW-1185">Reference proteome</keyword>
<protein>
    <submittedName>
        <fullName evidence="2">Uncharacterized protein</fullName>
    </submittedName>
</protein>
<reference evidence="2" key="1">
    <citation type="submission" date="2023-03" db="EMBL/GenBank/DDBJ databases">
        <title>Massive genome expansion in bonnet fungi (Mycena s.s.) driven by repeated elements and novel gene families across ecological guilds.</title>
        <authorList>
            <consortium name="Lawrence Berkeley National Laboratory"/>
            <person name="Harder C.B."/>
            <person name="Miyauchi S."/>
            <person name="Viragh M."/>
            <person name="Kuo A."/>
            <person name="Thoen E."/>
            <person name="Andreopoulos B."/>
            <person name="Lu D."/>
            <person name="Skrede I."/>
            <person name="Drula E."/>
            <person name="Henrissat B."/>
            <person name="Morin E."/>
            <person name="Kohler A."/>
            <person name="Barry K."/>
            <person name="LaButti K."/>
            <person name="Morin E."/>
            <person name="Salamov A."/>
            <person name="Lipzen A."/>
            <person name="Mereny Z."/>
            <person name="Hegedus B."/>
            <person name="Baldrian P."/>
            <person name="Stursova M."/>
            <person name="Weitz H."/>
            <person name="Taylor A."/>
            <person name="Grigoriev I.V."/>
            <person name="Nagy L.G."/>
            <person name="Martin F."/>
            <person name="Kauserud H."/>
        </authorList>
    </citation>
    <scope>NUCLEOTIDE SEQUENCE</scope>
    <source>
        <strain evidence="2">CBHHK182m</strain>
    </source>
</reference>
<name>A0AAD7MXP8_9AGAR</name>
<comment type="caution">
    <text evidence="2">The sequence shown here is derived from an EMBL/GenBank/DDBJ whole genome shotgun (WGS) entry which is preliminary data.</text>
</comment>
<dbReference type="EMBL" id="JARKIB010000118">
    <property type="protein sequence ID" value="KAJ7737122.1"/>
    <property type="molecule type" value="Genomic_DNA"/>
</dbReference>